<dbReference type="KEGG" id="plon:Pla110_02460"/>
<evidence type="ECO:0000313" key="2">
    <source>
        <dbReference type="Proteomes" id="UP000317178"/>
    </source>
</evidence>
<evidence type="ECO:0000313" key="1">
    <source>
        <dbReference type="EMBL" id="QDU78542.1"/>
    </source>
</evidence>
<dbReference type="Gene3D" id="1.20.120.1490">
    <property type="match status" value="1"/>
</dbReference>
<dbReference type="Proteomes" id="UP000317178">
    <property type="component" value="Chromosome"/>
</dbReference>
<gene>
    <name evidence="1" type="ORF">Pla110_02460</name>
</gene>
<proteinExistence type="predicted"/>
<dbReference type="PROSITE" id="PS51257">
    <property type="entry name" value="PROKAR_LIPOPROTEIN"/>
    <property type="match status" value="1"/>
</dbReference>
<dbReference type="InterPro" id="IPR012899">
    <property type="entry name" value="LTXXQ"/>
</dbReference>
<organism evidence="1 2">
    <name type="scientific">Polystyrenella longa</name>
    <dbReference type="NCBI Taxonomy" id="2528007"/>
    <lineage>
        <taxon>Bacteria</taxon>
        <taxon>Pseudomonadati</taxon>
        <taxon>Planctomycetota</taxon>
        <taxon>Planctomycetia</taxon>
        <taxon>Planctomycetales</taxon>
        <taxon>Planctomycetaceae</taxon>
        <taxon>Polystyrenella</taxon>
    </lineage>
</organism>
<dbReference type="RefSeq" id="WP_144992380.1">
    <property type="nucleotide sequence ID" value="NZ_CP036281.1"/>
</dbReference>
<accession>A0A518CH41</accession>
<dbReference type="CDD" id="cd09916">
    <property type="entry name" value="CpxP_like"/>
    <property type="match status" value="1"/>
</dbReference>
<keyword evidence="2" id="KW-1185">Reference proteome</keyword>
<reference evidence="1 2" key="1">
    <citation type="submission" date="2019-02" db="EMBL/GenBank/DDBJ databases">
        <title>Deep-cultivation of Planctomycetes and their phenomic and genomic characterization uncovers novel biology.</title>
        <authorList>
            <person name="Wiegand S."/>
            <person name="Jogler M."/>
            <person name="Boedeker C."/>
            <person name="Pinto D."/>
            <person name="Vollmers J."/>
            <person name="Rivas-Marin E."/>
            <person name="Kohn T."/>
            <person name="Peeters S.H."/>
            <person name="Heuer A."/>
            <person name="Rast P."/>
            <person name="Oberbeckmann S."/>
            <person name="Bunk B."/>
            <person name="Jeske O."/>
            <person name="Meyerdierks A."/>
            <person name="Storesund J.E."/>
            <person name="Kallscheuer N."/>
            <person name="Luecker S."/>
            <person name="Lage O.M."/>
            <person name="Pohl T."/>
            <person name="Merkel B.J."/>
            <person name="Hornburger P."/>
            <person name="Mueller R.-W."/>
            <person name="Bruemmer F."/>
            <person name="Labrenz M."/>
            <person name="Spormann A.M."/>
            <person name="Op den Camp H."/>
            <person name="Overmann J."/>
            <person name="Amann R."/>
            <person name="Jetten M.S.M."/>
            <person name="Mascher T."/>
            <person name="Medema M.H."/>
            <person name="Devos D.P."/>
            <person name="Kaster A.-K."/>
            <person name="Ovreas L."/>
            <person name="Rohde M."/>
            <person name="Galperin M.Y."/>
            <person name="Jogler C."/>
        </authorList>
    </citation>
    <scope>NUCLEOTIDE SEQUENCE [LARGE SCALE GENOMIC DNA]</scope>
    <source>
        <strain evidence="1 2">Pla110</strain>
    </source>
</reference>
<dbReference type="Pfam" id="PF07813">
    <property type="entry name" value="LTXXQ"/>
    <property type="match status" value="1"/>
</dbReference>
<dbReference type="OrthoDB" id="6366714at2"/>
<dbReference type="EMBL" id="CP036281">
    <property type="protein sequence ID" value="QDU78542.1"/>
    <property type="molecule type" value="Genomic_DNA"/>
</dbReference>
<sequence>MSKKVIWTAVLGSACVFGIVGIKHMQAEVGETISTMKAVGELKGTLSQDAGFLFLLADASSEEPHFKGEGGGGGKFHERRQGRFPFMKGPMGEDFRKMMGGNIGRLMVLRSEIDLTDDQRQDMKKIFKNNRPEIQEKIGGLVEARMALVDQVLADAATDEEIKASAEKLGDAIGEMALLARNLKGEAKKVLTEEQQTKIRAVIDENRSVRREFHEKVKQEKIQEADE</sequence>
<dbReference type="AlphaFoldDB" id="A0A518CH41"/>
<name>A0A518CH41_9PLAN</name>
<dbReference type="GO" id="GO:0042597">
    <property type="term" value="C:periplasmic space"/>
    <property type="evidence" value="ECO:0007669"/>
    <property type="project" value="InterPro"/>
</dbReference>
<protein>
    <submittedName>
        <fullName evidence="1">LTXXQ motif protein</fullName>
    </submittedName>
</protein>